<organism evidence="3 4">
    <name type="scientific">Virgibacillus byunsanensis</name>
    <dbReference type="NCBI Taxonomy" id="570945"/>
    <lineage>
        <taxon>Bacteria</taxon>
        <taxon>Bacillati</taxon>
        <taxon>Bacillota</taxon>
        <taxon>Bacilli</taxon>
        <taxon>Bacillales</taxon>
        <taxon>Bacillaceae</taxon>
        <taxon>Virgibacillus</taxon>
    </lineage>
</organism>
<protein>
    <submittedName>
        <fullName evidence="3">Helix-turn-helix domain-containing protein</fullName>
    </submittedName>
</protein>
<evidence type="ECO:0000313" key="3">
    <source>
        <dbReference type="EMBL" id="MFD1040077.1"/>
    </source>
</evidence>
<dbReference type="InterPro" id="IPR010982">
    <property type="entry name" value="Lambda_DNA-bd_dom_sf"/>
</dbReference>
<dbReference type="Gene3D" id="1.10.260.40">
    <property type="entry name" value="lambda repressor-like DNA-binding domains"/>
    <property type="match status" value="1"/>
</dbReference>
<gene>
    <name evidence="3" type="ORF">ACFQ3N_17020</name>
</gene>
<reference evidence="4" key="1">
    <citation type="journal article" date="2019" name="Int. J. Syst. Evol. Microbiol.">
        <title>The Global Catalogue of Microorganisms (GCM) 10K type strain sequencing project: providing services to taxonomists for standard genome sequencing and annotation.</title>
        <authorList>
            <consortium name="The Broad Institute Genomics Platform"/>
            <consortium name="The Broad Institute Genome Sequencing Center for Infectious Disease"/>
            <person name="Wu L."/>
            <person name="Ma J."/>
        </authorList>
    </citation>
    <scope>NUCLEOTIDE SEQUENCE [LARGE SCALE GENOMIC DNA]</scope>
    <source>
        <strain evidence="4">CCUG 56754</strain>
    </source>
</reference>
<name>A0ABW3LPX0_9BACI</name>
<keyword evidence="4" id="KW-1185">Reference proteome</keyword>
<dbReference type="CDD" id="cd00093">
    <property type="entry name" value="HTH_XRE"/>
    <property type="match status" value="1"/>
</dbReference>
<evidence type="ECO:0000259" key="2">
    <source>
        <dbReference type="PROSITE" id="PS50943"/>
    </source>
</evidence>
<dbReference type="InterPro" id="IPR001387">
    <property type="entry name" value="Cro/C1-type_HTH"/>
</dbReference>
<dbReference type="RefSeq" id="WP_390363820.1">
    <property type="nucleotide sequence ID" value="NZ_JBHTKJ010000058.1"/>
</dbReference>
<accession>A0ABW3LPX0</accession>
<dbReference type="Proteomes" id="UP001597040">
    <property type="component" value="Unassembled WGS sequence"/>
</dbReference>
<comment type="caution">
    <text evidence="3">The sequence shown here is derived from an EMBL/GenBank/DDBJ whole genome shotgun (WGS) entry which is preliminary data.</text>
</comment>
<evidence type="ECO:0000313" key="4">
    <source>
        <dbReference type="Proteomes" id="UP001597040"/>
    </source>
</evidence>
<dbReference type="Pfam" id="PF01381">
    <property type="entry name" value="HTH_3"/>
    <property type="match status" value="1"/>
</dbReference>
<dbReference type="SMART" id="SM00530">
    <property type="entry name" value="HTH_XRE"/>
    <property type="match status" value="1"/>
</dbReference>
<feature type="domain" description="HTH cro/C1-type" evidence="2">
    <location>
        <begin position="10"/>
        <end position="64"/>
    </location>
</feature>
<dbReference type="EMBL" id="JBHTKJ010000058">
    <property type="protein sequence ID" value="MFD1040077.1"/>
    <property type="molecule type" value="Genomic_DNA"/>
</dbReference>
<keyword evidence="1" id="KW-0238">DNA-binding</keyword>
<dbReference type="SUPFAM" id="SSF47413">
    <property type="entry name" value="lambda repressor-like DNA-binding domains"/>
    <property type="match status" value="1"/>
</dbReference>
<evidence type="ECO:0000256" key="1">
    <source>
        <dbReference type="ARBA" id="ARBA00023125"/>
    </source>
</evidence>
<sequence length="138" mass="16123">MSMETIAYNIKFFRDQHGWTQHELSEKLMTSRSVIAKWENNVAVPDVASLIKLSSVFDVSLDHIVGNLSFRDDLLKDFKRIYSSKSTSFDEEVVELVEYLMIHSSLKDQLFRLKSIPIKKQESLIHMFKNLIDQVEKL</sequence>
<dbReference type="PROSITE" id="PS50943">
    <property type="entry name" value="HTH_CROC1"/>
    <property type="match status" value="1"/>
</dbReference>
<proteinExistence type="predicted"/>
<dbReference type="PANTHER" id="PTHR46558:SF13">
    <property type="entry name" value="HTH-TYPE TRANSCRIPTIONAL REGULATOR IMMR"/>
    <property type="match status" value="1"/>
</dbReference>
<dbReference type="PANTHER" id="PTHR46558">
    <property type="entry name" value="TRACRIPTIONAL REGULATORY PROTEIN-RELATED-RELATED"/>
    <property type="match status" value="1"/>
</dbReference>